<dbReference type="Pfam" id="PF00196">
    <property type="entry name" value="GerE"/>
    <property type="match status" value="1"/>
</dbReference>
<dbReference type="Proteomes" id="UP000183063">
    <property type="component" value="Unassembled WGS sequence"/>
</dbReference>
<evidence type="ECO:0000313" key="7">
    <source>
        <dbReference type="EMBL" id="SEP02454.1"/>
    </source>
</evidence>
<dbReference type="PRINTS" id="PR00038">
    <property type="entry name" value="HTHLUXR"/>
</dbReference>
<dbReference type="GO" id="GO:0006355">
    <property type="term" value="P:regulation of DNA-templated transcription"/>
    <property type="evidence" value="ECO:0007669"/>
    <property type="project" value="InterPro"/>
</dbReference>
<dbReference type="SMART" id="SM00421">
    <property type="entry name" value="HTH_LUXR"/>
    <property type="match status" value="1"/>
</dbReference>
<dbReference type="InterPro" id="IPR016032">
    <property type="entry name" value="Sig_transdc_resp-reg_C-effctor"/>
</dbReference>
<organism evidence="6 8">
    <name type="scientific">Rhizobium tibeticum</name>
    <dbReference type="NCBI Taxonomy" id="501024"/>
    <lineage>
        <taxon>Bacteria</taxon>
        <taxon>Pseudomonadati</taxon>
        <taxon>Pseudomonadota</taxon>
        <taxon>Alphaproteobacteria</taxon>
        <taxon>Hyphomicrobiales</taxon>
        <taxon>Rhizobiaceae</taxon>
        <taxon>Rhizobium/Agrobacterium group</taxon>
        <taxon>Rhizobium</taxon>
    </lineage>
</organism>
<proteinExistence type="predicted"/>
<dbReference type="GO" id="GO:0003677">
    <property type="term" value="F:DNA binding"/>
    <property type="evidence" value="ECO:0007669"/>
    <property type="project" value="UniProtKB-KW"/>
</dbReference>
<accession>A0A1H8UHU2</accession>
<dbReference type="OrthoDB" id="9814495at2"/>
<dbReference type="CDD" id="cd17535">
    <property type="entry name" value="REC_NarL-like"/>
    <property type="match status" value="1"/>
</dbReference>
<dbReference type="PROSITE" id="PS50043">
    <property type="entry name" value="HTH_LUXR_2"/>
    <property type="match status" value="1"/>
</dbReference>
<dbReference type="AlphaFoldDB" id="A0A1H8UHU2"/>
<dbReference type="EMBL" id="FOCV01000034">
    <property type="protein sequence ID" value="SEP02454.1"/>
    <property type="molecule type" value="Genomic_DNA"/>
</dbReference>
<evidence type="ECO:0000256" key="1">
    <source>
        <dbReference type="ARBA" id="ARBA00022553"/>
    </source>
</evidence>
<dbReference type="GO" id="GO:0000160">
    <property type="term" value="P:phosphorelay signal transduction system"/>
    <property type="evidence" value="ECO:0007669"/>
    <property type="project" value="InterPro"/>
</dbReference>
<evidence type="ECO:0000259" key="4">
    <source>
        <dbReference type="PROSITE" id="PS50043"/>
    </source>
</evidence>
<keyword evidence="2" id="KW-0238">DNA-binding</keyword>
<sequence>MTQISLALADDHPLMLAALVELFRNTDEFSVVATGTNADDIFEIGLRSGPDVFIVDLMMQGNVLETIPKLVRCGGKTKILAFSAMSKCDLAIKTLDAGASGYVLKGSSPHELIEAVKAVHRGEIFITRELACKLVEEQRIAPLRRLAGAPIKFTSREDQIISMLTRGSTNRQIASELKIGEKTVKNYMTILMQKLNARNRLEVLIAAQKLANEREQFSRH</sequence>
<reference evidence="6" key="1">
    <citation type="submission" date="2016-10" db="EMBL/GenBank/DDBJ databases">
        <authorList>
            <person name="de Groot N.N."/>
        </authorList>
    </citation>
    <scope>NUCLEOTIDE SEQUENCE [LARGE SCALE GENOMIC DNA]</scope>
    <source>
        <strain evidence="6">CCBAU85039</strain>
    </source>
</reference>
<dbReference type="InterPro" id="IPR011006">
    <property type="entry name" value="CheY-like_superfamily"/>
</dbReference>
<dbReference type="CDD" id="cd06170">
    <property type="entry name" value="LuxR_C_like"/>
    <property type="match status" value="1"/>
</dbReference>
<evidence type="ECO:0000313" key="9">
    <source>
        <dbReference type="Proteomes" id="UP000198939"/>
    </source>
</evidence>
<dbReference type="SUPFAM" id="SSF52172">
    <property type="entry name" value="CheY-like"/>
    <property type="match status" value="1"/>
</dbReference>
<feature type="domain" description="Response regulatory" evidence="5">
    <location>
        <begin position="5"/>
        <end position="120"/>
    </location>
</feature>
<dbReference type="EMBL" id="FNXB01000044">
    <property type="protein sequence ID" value="SEI17405.1"/>
    <property type="molecule type" value="Genomic_DNA"/>
</dbReference>
<dbReference type="GO" id="GO:0006508">
    <property type="term" value="P:proteolysis"/>
    <property type="evidence" value="ECO:0007669"/>
    <property type="project" value="UniProtKB-KW"/>
</dbReference>
<keyword evidence="6" id="KW-0645">Protease</keyword>
<dbReference type="STRING" id="501024.RTCCBAU85039_5623"/>
<evidence type="ECO:0000313" key="8">
    <source>
        <dbReference type="Proteomes" id="UP000183063"/>
    </source>
</evidence>
<dbReference type="InterPro" id="IPR000792">
    <property type="entry name" value="Tscrpt_reg_LuxR_C"/>
</dbReference>
<gene>
    <name evidence="6" type="primary">degU_4</name>
    <name evidence="6" type="ORF">RTCCBAU85039_5623</name>
    <name evidence="7" type="ORF">SAMN05216228_103420</name>
</gene>
<protein>
    <submittedName>
        <fullName evidence="6">Protease production enhancer protein</fullName>
    </submittedName>
    <submittedName>
        <fullName evidence="7">Two component transcriptional regulator, LuxR family</fullName>
    </submittedName>
</protein>
<dbReference type="InterPro" id="IPR001789">
    <property type="entry name" value="Sig_transdc_resp-reg_receiver"/>
</dbReference>
<reference evidence="8" key="3">
    <citation type="submission" date="2016-10" db="EMBL/GenBank/DDBJ databases">
        <authorList>
            <person name="Wibberg D."/>
        </authorList>
    </citation>
    <scope>NUCLEOTIDE SEQUENCE [LARGE SCALE GENOMIC DNA]</scope>
</reference>
<dbReference type="Gene3D" id="3.40.50.2300">
    <property type="match status" value="1"/>
</dbReference>
<evidence type="ECO:0000256" key="2">
    <source>
        <dbReference type="ARBA" id="ARBA00023125"/>
    </source>
</evidence>
<keyword evidence="6" id="KW-0378">Hydrolase</keyword>
<dbReference type="SMART" id="SM00448">
    <property type="entry name" value="REC"/>
    <property type="match status" value="1"/>
</dbReference>
<dbReference type="PANTHER" id="PTHR43214">
    <property type="entry name" value="TWO-COMPONENT RESPONSE REGULATOR"/>
    <property type="match status" value="1"/>
</dbReference>
<feature type="modified residue" description="4-aspartylphosphate" evidence="3">
    <location>
        <position position="56"/>
    </location>
</feature>
<dbReference type="RefSeq" id="WP_072380507.1">
    <property type="nucleotide sequence ID" value="NZ_FNXB01000044.1"/>
</dbReference>
<dbReference type="PROSITE" id="PS50110">
    <property type="entry name" value="RESPONSE_REGULATORY"/>
    <property type="match status" value="1"/>
</dbReference>
<dbReference type="InterPro" id="IPR039420">
    <property type="entry name" value="WalR-like"/>
</dbReference>
<keyword evidence="1 3" id="KW-0597">Phosphoprotein</keyword>
<dbReference type="Pfam" id="PF00072">
    <property type="entry name" value="Response_reg"/>
    <property type="match status" value="1"/>
</dbReference>
<evidence type="ECO:0000259" key="5">
    <source>
        <dbReference type="PROSITE" id="PS50110"/>
    </source>
</evidence>
<keyword evidence="9" id="KW-1185">Reference proteome</keyword>
<reference evidence="7 9" key="2">
    <citation type="submission" date="2016-10" db="EMBL/GenBank/DDBJ databases">
        <authorList>
            <person name="Varghese N."/>
            <person name="Submissions S."/>
        </authorList>
    </citation>
    <scope>NUCLEOTIDE SEQUENCE [LARGE SCALE GENOMIC DNA]</scope>
    <source>
        <strain evidence="7 9">CGMCC 1.7071</strain>
    </source>
</reference>
<dbReference type="GO" id="GO:0008233">
    <property type="term" value="F:peptidase activity"/>
    <property type="evidence" value="ECO:0007669"/>
    <property type="project" value="UniProtKB-KW"/>
</dbReference>
<dbReference type="InterPro" id="IPR058245">
    <property type="entry name" value="NreC/VraR/RcsB-like_REC"/>
</dbReference>
<name>A0A1H8UHU2_9HYPH</name>
<evidence type="ECO:0000256" key="3">
    <source>
        <dbReference type="PROSITE-ProRule" id="PRU00169"/>
    </source>
</evidence>
<evidence type="ECO:0000313" key="6">
    <source>
        <dbReference type="EMBL" id="SEI17405.1"/>
    </source>
</evidence>
<feature type="domain" description="HTH luxR-type" evidence="4">
    <location>
        <begin position="146"/>
        <end position="211"/>
    </location>
</feature>
<dbReference type="SUPFAM" id="SSF46894">
    <property type="entry name" value="C-terminal effector domain of the bipartite response regulators"/>
    <property type="match status" value="1"/>
</dbReference>
<dbReference type="Proteomes" id="UP000198939">
    <property type="component" value="Unassembled WGS sequence"/>
</dbReference>